<protein>
    <submittedName>
        <fullName evidence="1">DNA polymerase III delta prime subunit</fullName>
    </submittedName>
</protein>
<evidence type="ECO:0000313" key="1">
    <source>
        <dbReference type="EMBL" id="TCV01760.1"/>
    </source>
</evidence>
<dbReference type="GO" id="GO:0009360">
    <property type="term" value="C:DNA polymerase III complex"/>
    <property type="evidence" value="ECO:0007669"/>
    <property type="project" value="TreeGrafter"/>
</dbReference>
<accession>A0A4V2VSB8</accession>
<comment type="caution">
    <text evidence="1">The sequence shown here is derived from an EMBL/GenBank/DDBJ whole genome shotgun (WGS) entry which is preliminary data.</text>
</comment>
<sequence length="356" mass="38488">MQPETAPSDIAIPVFLPWQRELARQWLSRQQDRFAHAWLIHGLAGIGKRQFALAAAASLLCEAPAEGLACGHCNACRWVAAGNHPDLRRIRPDAVALEEGEGAEDDTQKAAAKKAPSKEIRVEQLRSLGDWFNTATHRGGWRVAVIYPASAMNVISANALLKVLEEPPEHTVFLLVADAPDRLLPTLVSRCRRLPLPTPPEKESLAWLGEHGVARAAQWLAAAGGAPVQALQQAGTQDAPYPAWLEILLDQAAAADGVNVASMADQLEPQDPAIWIDTLQRLLTDMALAASGVKVRYYPALQSKIAALAQRSSPQALAQSSKWLTSQRAIASHPLNAKLFSHAFIQRMATVLGRAA</sequence>
<evidence type="ECO:0000313" key="2">
    <source>
        <dbReference type="Proteomes" id="UP000294692"/>
    </source>
</evidence>
<dbReference type="EMBL" id="SMBX01000002">
    <property type="protein sequence ID" value="TCV01760.1"/>
    <property type="molecule type" value="Genomic_DNA"/>
</dbReference>
<dbReference type="NCBIfam" id="TIGR00678">
    <property type="entry name" value="holB"/>
    <property type="match status" value="1"/>
</dbReference>
<proteinExistence type="predicted"/>
<dbReference type="SUPFAM" id="SSF52540">
    <property type="entry name" value="P-loop containing nucleoside triphosphate hydrolases"/>
    <property type="match status" value="1"/>
</dbReference>
<dbReference type="AlphaFoldDB" id="A0A4V2VSB8"/>
<dbReference type="Pfam" id="PF13177">
    <property type="entry name" value="DNA_pol3_delta2"/>
    <property type="match status" value="1"/>
</dbReference>
<dbReference type="GO" id="GO:0006261">
    <property type="term" value="P:DNA-templated DNA replication"/>
    <property type="evidence" value="ECO:0007669"/>
    <property type="project" value="TreeGrafter"/>
</dbReference>
<dbReference type="PANTHER" id="PTHR11669">
    <property type="entry name" value="REPLICATION FACTOR C / DNA POLYMERASE III GAMMA-TAU SUBUNIT"/>
    <property type="match status" value="1"/>
</dbReference>
<keyword evidence="2" id="KW-1185">Reference proteome</keyword>
<dbReference type="RefSeq" id="WP_377748090.1">
    <property type="nucleotide sequence ID" value="NZ_JBHRVM010000001.1"/>
</dbReference>
<name>A0A4V2VSB8_9BURK</name>
<gene>
    <name evidence="1" type="ORF">EV686_102473</name>
</gene>
<dbReference type="InterPro" id="IPR004622">
    <property type="entry name" value="DNA_pol_HolB"/>
</dbReference>
<dbReference type="Gene3D" id="3.40.50.300">
    <property type="entry name" value="P-loop containing nucleotide triphosphate hydrolases"/>
    <property type="match status" value="1"/>
</dbReference>
<dbReference type="GO" id="GO:0003887">
    <property type="term" value="F:DNA-directed DNA polymerase activity"/>
    <property type="evidence" value="ECO:0007669"/>
    <property type="project" value="InterPro"/>
</dbReference>
<dbReference type="Proteomes" id="UP000294692">
    <property type="component" value="Unassembled WGS sequence"/>
</dbReference>
<organism evidence="1 2">
    <name type="scientific">Paracandidimonas soli</name>
    <dbReference type="NCBI Taxonomy" id="1917182"/>
    <lineage>
        <taxon>Bacteria</taxon>
        <taxon>Pseudomonadati</taxon>
        <taxon>Pseudomonadota</taxon>
        <taxon>Betaproteobacteria</taxon>
        <taxon>Burkholderiales</taxon>
        <taxon>Alcaligenaceae</taxon>
        <taxon>Paracandidimonas</taxon>
    </lineage>
</organism>
<reference evidence="1 2" key="1">
    <citation type="submission" date="2019-03" db="EMBL/GenBank/DDBJ databases">
        <title>Genomic Encyclopedia of Type Strains, Phase IV (KMG-IV): sequencing the most valuable type-strain genomes for metagenomic binning, comparative biology and taxonomic classification.</title>
        <authorList>
            <person name="Goeker M."/>
        </authorList>
    </citation>
    <scope>NUCLEOTIDE SEQUENCE [LARGE SCALE GENOMIC DNA]</scope>
    <source>
        <strain evidence="1 2">DSM 100048</strain>
    </source>
</reference>
<dbReference type="InterPro" id="IPR050238">
    <property type="entry name" value="DNA_Rep/Repair_Clamp_Loader"/>
</dbReference>
<dbReference type="InterPro" id="IPR027417">
    <property type="entry name" value="P-loop_NTPase"/>
</dbReference>
<dbReference type="PANTHER" id="PTHR11669:SF8">
    <property type="entry name" value="DNA POLYMERASE III SUBUNIT DELTA"/>
    <property type="match status" value="1"/>
</dbReference>
<dbReference type="GO" id="GO:0008408">
    <property type="term" value="F:3'-5' exonuclease activity"/>
    <property type="evidence" value="ECO:0007669"/>
    <property type="project" value="InterPro"/>
</dbReference>